<evidence type="ECO:0000256" key="1">
    <source>
        <dbReference type="ARBA" id="ARBA00001962"/>
    </source>
</evidence>
<sequence>MPQSHFAVPDPFEYLAGLNAYHQSEAAPGVIPVGTTFLQRQKHDLYPERLSGTSFTTQRKDNKQTALYRLLPSTCHSNFVDVSDQYPYLRFDTASLKFKPNQARWAPVSIDEKEDFVTGLRLIGGAGNPTLKAGVAYYVYTAGKSMPKNQTFDSGDGDFCIVAQKGAMDIRTELGCLRVRENELCVIPRGVRFHISLPAGSVRGFVLECFSGHFDLPELGPIGSCGLANVRDFEVPVANYTDSDEDTVMLSKFAGTIHQATYRSNVFNVVAWHGTYYPFKYDLGKFNAMGSVSFDHPDPSIGTVLTCPSNNPGQAAADVVVFGPRWLVMEDSFRQPRYHRNTMSEFVFLVKGSFDIEPMPAQLAGMFVLTNSMTAHGADSEAFERNTRKPLAPEKIDENNLGLMFESCFMVGTSPWAESVAKRLPSRQNAVQAFKKAHVTEPHL</sequence>
<dbReference type="SUPFAM" id="SSF51182">
    <property type="entry name" value="RmlC-like cupins"/>
    <property type="match status" value="1"/>
</dbReference>
<evidence type="ECO:0000313" key="11">
    <source>
        <dbReference type="EMBL" id="KAH7065631.1"/>
    </source>
</evidence>
<gene>
    <name evidence="11" type="ORF">B0J12DRAFT_641107</name>
</gene>
<dbReference type="InterPro" id="IPR046451">
    <property type="entry name" value="HgmA_C"/>
</dbReference>
<evidence type="ECO:0000256" key="7">
    <source>
        <dbReference type="ARBA" id="ARBA00023002"/>
    </source>
</evidence>
<keyword evidence="5" id="KW-0479">Metal-binding</keyword>
<keyword evidence="8" id="KW-0408">Iron</keyword>
<name>A0ABQ8GWJ8_9PEZI</name>
<evidence type="ECO:0000256" key="2">
    <source>
        <dbReference type="ARBA" id="ARBA00004704"/>
    </source>
</evidence>
<dbReference type="InterPro" id="IPR011051">
    <property type="entry name" value="RmlC_Cupin_sf"/>
</dbReference>
<proteinExistence type="inferred from homology"/>
<dbReference type="PANTHER" id="PTHR11056">
    <property type="entry name" value="HOMOGENTISATE 1,2-DIOXYGENASE"/>
    <property type="match status" value="1"/>
</dbReference>
<dbReference type="EMBL" id="JAGTJR010000001">
    <property type="protein sequence ID" value="KAH7065631.1"/>
    <property type="molecule type" value="Genomic_DNA"/>
</dbReference>
<feature type="domain" description="Homogentisate 1,2-dioxygenase C-terminal" evidence="9">
    <location>
        <begin position="285"/>
        <end position="436"/>
    </location>
</feature>
<accession>A0ABQ8GWJ8</accession>
<keyword evidence="7" id="KW-0560">Oxidoreductase</keyword>
<protein>
    <recommendedName>
        <fullName evidence="4">homogentisate 1,2-dioxygenase</fullName>
        <ecNumber evidence="4">1.13.11.5</ecNumber>
    </recommendedName>
</protein>
<keyword evidence="6" id="KW-0223">Dioxygenase</keyword>
<dbReference type="Pfam" id="PF04209">
    <property type="entry name" value="HgmA_C"/>
    <property type="match status" value="1"/>
</dbReference>
<evidence type="ECO:0000256" key="5">
    <source>
        <dbReference type="ARBA" id="ARBA00022723"/>
    </source>
</evidence>
<dbReference type="Pfam" id="PF20510">
    <property type="entry name" value="HgmA_N"/>
    <property type="match status" value="1"/>
</dbReference>
<evidence type="ECO:0000313" key="12">
    <source>
        <dbReference type="Proteomes" id="UP000774617"/>
    </source>
</evidence>
<dbReference type="InterPro" id="IPR014710">
    <property type="entry name" value="RmlC-like_jellyroll"/>
</dbReference>
<dbReference type="PANTHER" id="PTHR11056:SF0">
    <property type="entry name" value="HOMOGENTISATE 1,2-DIOXYGENASE"/>
    <property type="match status" value="1"/>
</dbReference>
<reference evidence="11 12" key="1">
    <citation type="journal article" date="2021" name="Nat. Commun.">
        <title>Genetic determinants of endophytism in the Arabidopsis root mycobiome.</title>
        <authorList>
            <person name="Mesny F."/>
            <person name="Miyauchi S."/>
            <person name="Thiergart T."/>
            <person name="Pickel B."/>
            <person name="Atanasova L."/>
            <person name="Karlsson M."/>
            <person name="Huettel B."/>
            <person name="Barry K.W."/>
            <person name="Haridas S."/>
            <person name="Chen C."/>
            <person name="Bauer D."/>
            <person name="Andreopoulos W."/>
            <person name="Pangilinan J."/>
            <person name="LaButti K."/>
            <person name="Riley R."/>
            <person name="Lipzen A."/>
            <person name="Clum A."/>
            <person name="Drula E."/>
            <person name="Henrissat B."/>
            <person name="Kohler A."/>
            <person name="Grigoriev I.V."/>
            <person name="Martin F.M."/>
            <person name="Hacquard S."/>
        </authorList>
    </citation>
    <scope>NUCLEOTIDE SEQUENCE [LARGE SCALE GENOMIC DNA]</scope>
    <source>
        <strain evidence="11 12">MPI-SDFR-AT-0080</strain>
    </source>
</reference>
<comment type="cofactor">
    <cofactor evidence="1">
        <name>Fe cation</name>
        <dbReference type="ChEBI" id="CHEBI:24875"/>
    </cofactor>
</comment>
<dbReference type="EC" id="1.13.11.5" evidence="4"/>
<comment type="similarity">
    <text evidence="3">Belongs to the homogentisate dioxygenase family.</text>
</comment>
<dbReference type="Gene3D" id="2.60.120.10">
    <property type="entry name" value="Jelly Rolls"/>
    <property type="match status" value="1"/>
</dbReference>
<comment type="caution">
    <text evidence="11">The sequence shown here is derived from an EMBL/GenBank/DDBJ whole genome shotgun (WGS) entry which is preliminary data.</text>
</comment>
<evidence type="ECO:0000256" key="3">
    <source>
        <dbReference type="ARBA" id="ARBA00007757"/>
    </source>
</evidence>
<evidence type="ECO:0000259" key="9">
    <source>
        <dbReference type="Pfam" id="PF04209"/>
    </source>
</evidence>
<evidence type="ECO:0000256" key="8">
    <source>
        <dbReference type="ARBA" id="ARBA00023004"/>
    </source>
</evidence>
<dbReference type="InterPro" id="IPR046452">
    <property type="entry name" value="HgmA_N"/>
</dbReference>
<dbReference type="Proteomes" id="UP000774617">
    <property type="component" value="Unassembled WGS sequence"/>
</dbReference>
<evidence type="ECO:0000256" key="6">
    <source>
        <dbReference type="ARBA" id="ARBA00022964"/>
    </source>
</evidence>
<dbReference type="InterPro" id="IPR005708">
    <property type="entry name" value="Homogentis_dOase"/>
</dbReference>
<evidence type="ECO:0000256" key="4">
    <source>
        <dbReference type="ARBA" id="ARBA00013127"/>
    </source>
</evidence>
<comment type="pathway">
    <text evidence="2">Amino-acid degradation; L-phenylalanine degradation; acetoacetate and fumarate from L-phenylalanine: step 4/6.</text>
</comment>
<organism evidence="11 12">
    <name type="scientific">Macrophomina phaseolina</name>
    <dbReference type="NCBI Taxonomy" id="35725"/>
    <lineage>
        <taxon>Eukaryota</taxon>
        <taxon>Fungi</taxon>
        <taxon>Dikarya</taxon>
        <taxon>Ascomycota</taxon>
        <taxon>Pezizomycotina</taxon>
        <taxon>Dothideomycetes</taxon>
        <taxon>Dothideomycetes incertae sedis</taxon>
        <taxon>Botryosphaeriales</taxon>
        <taxon>Botryosphaeriaceae</taxon>
        <taxon>Macrophomina</taxon>
    </lineage>
</organism>
<dbReference type="CDD" id="cd07000">
    <property type="entry name" value="cupin_HGO_N"/>
    <property type="match status" value="1"/>
</dbReference>
<evidence type="ECO:0000259" key="10">
    <source>
        <dbReference type="Pfam" id="PF20510"/>
    </source>
</evidence>
<feature type="domain" description="Homogentisate 1,2-dioxygenase N-terminal" evidence="10">
    <location>
        <begin position="13"/>
        <end position="283"/>
    </location>
</feature>
<keyword evidence="12" id="KW-1185">Reference proteome</keyword>